<gene>
    <name evidence="2" type="primary">LOC108628238</name>
</gene>
<organism evidence="1 2">
    <name type="scientific">Ceratina calcarata</name>
    <dbReference type="NCBI Taxonomy" id="156304"/>
    <lineage>
        <taxon>Eukaryota</taxon>
        <taxon>Metazoa</taxon>
        <taxon>Ecdysozoa</taxon>
        <taxon>Arthropoda</taxon>
        <taxon>Hexapoda</taxon>
        <taxon>Insecta</taxon>
        <taxon>Pterygota</taxon>
        <taxon>Neoptera</taxon>
        <taxon>Endopterygota</taxon>
        <taxon>Hymenoptera</taxon>
        <taxon>Apocrita</taxon>
        <taxon>Aculeata</taxon>
        <taxon>Apoidea</taxon>
        <taxon>Anthophila</taxon>
        <taxon>Apidae</taxon>
        <taxon>Ceratina</taxon>
        <taxon>Zadontomerus</taxon>
    </lineage>
</organism>
<keyword evidence="1" id="KW-1185">Reference proteome</keyword>
<accession>A0AAJ7S6G1</accession>
<name>A0AAJ7S6G1_9HYME</name>
<proteinExistence type="predicted"/>
<evidence type="ECO:0000313" key="2">
    <source>
        <dbReference type="RefSeq" id="XP_026672181.1"/>
    </source>
</evidence>
<protein>
    <submittedName>
        <fullName evidence="2">Uncharacterized protein LOC108628238 isoform X1</fullName>
    </submittedName>
</protein>
<dbReference type="RefSeq" id="XP_026672181.1">
    <property type="nucleotide sequence ID" value="XM_026816380.1"/>
</dbReference>
<reference evidence="2" key="1">
    <citation type="submission" date="2025-08" db="UniProtKB">
        <authorList>
            <consortium name="RefSeq"/>
        </authorList>
    </citation>
    <scope>IDENTIFICATION</scope>
    <source>
        <tissue evidence="2">Whole body</tissue>
    </source>
</reference>
<dbReference type="KEGG" id="ccal:108628238"/>
<evidence type="ECO:0000313" key="1">
    <source>
        <dbReference type="Proteomes" id="UP000694925"/>
    </source>
</evidence>
<sequence>MKIENLDVEVVETILDECTNTKTNIEDINTNVVQRLHNDILSRVNGDLLSRFKTLLESNKSVRKTVRVTQIRTIRSPELSPAEDQFKTTSEENEHLKTESTVCETRSTSFNGSQPDKNLRYKLYPIDNLSKPCSALSRSRFPEVYLNIRRLEEGLIHDNYTHIMSILNGVRNEEQSSFTKATYQILCNQIKYSPYKLTKIATTAVQTGGTATFYEILAEVTILTLANLAKEKLWVLAYRLMKDFRIIFESKMEMYKLNAATVLLFAEIYLENKKAFDAFTLVKRTNIIYSNRHRWKVQSVKDDSSTRVEIIKLLLNTFCETHPHHGLALFDLIAEDQSKNFIPIGKKFVFALDYIM</sequence>
<dbReference type="GeneID" id="108628238"/>
<dbReference type="AlphaFoldDB" id="A0AAJ7S6G1"/>
<dbReference type="Proteomes" id="UP000694925">
    <property type="component" value="Unplaced"/>
</dbReference>